<dbReference type="Gene3D" id="3.40.50.360">
    <property type="match status" value="1"/>
</dbReference>
<gene>
    <name evidence="4 5" type="primary">nrdI</name>
    <name evidence="6" type="ORF">FB463_001888</name>
    <name evidence="5" type="ORF">FFA01_22620</name>
</gene>
<dbReference type="InterPro" id="IPR004465">
    <property type="entry name" value="RNR_NrdI"/>
</dbReference>
<dbReference type="InterPro" id="IPR029039">
    <property type="entry name" value="Flavoprotein-like_sf"/>
</dbReference>
<evidence type="ECO:0000256" key="4">
    <source>
        <dbReference type="HAMAP-Rule" id="MF_00128"/>
    </source>
</evidence>
<dbReference type="Proteomes" id="UP000321154">
    <property type="component" value="Unassembled WGS sequence"/>
</dbReference>
<dbReference type="AlphaFoldDB" id="A0A7W3JIS9"/>
<dbReference type="PANTHER" id="PTHR37297:SF1">
    <property type="entry name" value="PROTEIN NRDI"/>
    <property type="match status" value="1"/>
</dbReference>
<dbReference type="PIRSF" id="PIRSF005087">
    <property type="entry name" value="NrdI"/>
    <property type="match status" value="1"/>
</dbReference>
<protein>
    <recommendedName>
        <fullName evidence="3 4">Protein NrdI</fullName>
    </recommendedName>
</protein>
<comment type="caution">
    <text evidence="6">The sequence shown here is derived from an EMBL/GenBank/DDBJ whole genome shotgun (WGS) entry which is preliminary data.</text>
</comment>
<evidence type="ECO:0000313" key="8">
    <source>
        <dbReference type="Proteomes" id="UP000522688"/>
    </source>
</evidence>
<dbReference type="RefSeq" id="WP_146856175.1">
    <property type="nucleotide sequence ID" value="NZ_BAAAHR010000008.1"/>
</dbReference>
<proteinExistence type="inferred from homology"/>
<sequence>MANLVYFSSVSGNTRRFVEKLGVPAERIPLFPSEQPLHVSDPYVLVLPTYGGGEGRGAVPKQVIRFLNDEGNRRLIRGVIAAGNTNFGEGYCLAGDIIAAKCEVPLLYRFEVFGTPGDVNAVHTGLERFWTQQSMISK</sequence>
<dbReference type="NCBIfam" id="TIGR00333">
    <property type="entry name" value="nrdI"/>
    <property type="match status" value="1"/>
</dbReference>
<dbReference type="EMBL" id="BJUV01000023">
    <property type="protein sequence ID" value="GEK83953.1"/>
    <property type="molecule type" value="Genomic_DNA"/>
</dbReference>
<evidence type="ECO:0000256" key="2">
    <source>
        <dbReference type="ARBA" id="ARBA00009942"/>
    </source>
</evidence>
<evidence type="ECO:0000313" key="6">
    <source>
        <dbReference type="EMBL" id="MBA8813639.1"/>
    </source>
</evidence>
<accession>A0A7W3JIS9</accession>
<dbReference type="PANTHER" id="PTHR37297">
    <property type="entry name" value="PROTEIN NRDI"/>
    <property type="match status" value="1"/>
</dbReference>
<dbReference type="HAMAP" id="MF_00128">
    <property type="entry name" value="NrdI"/>
    <property type="match status" value="1"/>
</dbReference>
<evidence type="ECO:0000256" key="3">
    <source>
        <dbReference type="ARBA" id="ARBA00020129"/>
    </source>
</evidence>
<reference evidence="5 7" key="1">
    <citation type="submission" date="2019-07" db="EMBL/GenBank/DDBJ databases">
        <title>Whole genome shotgun sequence of Frigoribacterium faeni NBRC 103066.</title>
        <authorList>
            <person name="Hosoyama A."/>
            <person name="Uohara A."/>
            <person name="Ohji S."/>
            <person name="Ichikawa N."/>
        </authorList>
    </citation>
    <scope>NUCLEOTIDE SEQUENCE [LARGE SCALE GENOMIC DNA]</scope>
    <source>
        <strain evidence="5 7">NBRC 103066</strain>
    </source>
</reference>
<evidence type="ECO:0000313" key="7">
    <source>
        <dbReference type="Proteomes" id="UP000321154"/>
    </source>
</evidence>
<dbReference type="EMBL" id="JACGWW010000002">
    <property type="protein sequence ID" value="MBA8813639.1"/>
    <property type="molecule type" value="Genomic_DNA"/>
</dbReference>
<dbReference type="SUPFAM" id="SSF52218">
    <property type="entry name" value="Flavoproteins"/>
    <property type="match status" value="1"/>
</dbReference>
<dbReference type="Pfam" id="PF07972">
    <property type="entry name" value="Flavodoxin_NdrI"/>
    <property type="match status" value="1"/>
</dbReference>
<name>A0A7W3JIS9_9MICO</name>
<reference evidence="6 8" key="2">
    <citation type="submission" date="2020-07" db="EMBL/GenBank/DDBJ databases">
        <title>Sequencing the genomes of 1000 actinobacteria strains.</title>
        <authorList>
            <person name="Klenk H.-P."/>
        </authorList>
    </citation>
    <scope>NUCLEOTIDE SEQUENCE [LARGE SCALE GENOMIC DNA]</scope>
    <source>
        <strain evidence="6 8">DSM 10309</strain>
    </source>
</reference>
<comment type="function">
    <text evidence="1 4">Probably involved in ribonucleotide reductase function.</text>
</comment>
<evidence type="ECO:0000256" key="1">
    <source>
        <dbReference type="ARBA" id="ARBA00003999"/>
    </source>
</evidence>
<evidence type="ECO:0000313" key="5">
    <source>
        <dbReference type="EMBL" id="GEK83953.1"/>
    </source>
</evidence>
<keyword evidence="7" id="KW-1185">Reference proteome</keyword>
<comment type="similarity">
    <text evidence="2 4">Belongs to the NrdI family.</text>
</comment>
<dbReference type="InterPro" id="IPR020852">
    <property type="entry name" value="RNR_Ib_NrdI_bac"/>
</dbReference>
<organism evidence="6 8">
    <name type="scientific">Frigoribacterium faeni</name>
    <dbReference type="NCBI Taxonomy" id="145483"/>
    <lineage>
        <taxon>Bacteria</taxon>
        <taxon>Bacillati</taxon>
        <taxon>Actinomycetota</taxon>
        <taxon>Actinomycetes</taxon>
        <taxon>Micrococcales</taxon>
        <taxon>Microbacteriaceae</taxon>
        <taxon>Frigoribacterium</taxon>
    </lineage>
</organism>
<dbReference type="Proteomes" id="UP000522688">
    <property type="component" value="Unassembled WGS sequence"/>
</dbReference>
<dbReference type="OrthoDB" id="350535at2"/>
<dbReference type="GO" id="GO:0010181">
    <property type="term" value="F:FMN binding"/>
    <property type="evidence" value="ECO:0007669"/>
    <property type="project" value="InterPro"/>
</dbReference>